<evidence type="ECO:0000313" key="1">
    <source>
        <dbReference type="EMBL" id="ARP20500.1"/>
    </source>
</evidence>
<organism evidence="1">
    <name type="scientific">Vibrio alginolyticus</name>
    <dbReference type="NCBI Taxonomy" id="663"/>
    <lineage>
        <taxon>Bacteria</taxon>
        <taxon>Pseudomonadati</taxon>
        <taxon>Pseudomonadota</taxon>
        <taxon>Gammaproteobacteria</taxon>
        <taxon>Vibrionales</taxon>
        <taxon>Vibrionaceae</taxon>
        <taxon>Vibrio</taxon>
    </lineage>
</organism>
<proteinExistence type="predicted"/>
<dbReference type="EMBL" id="CP017903">
    <property type="protein sequence ID" value="ARP20500.1"/>
    <property type="molecule type" value="Genomic_DNA"/>
</dbReference>
<accession>A0A1W6THV3</accession>
<dbReference type="AlphaFoldDB" id="A0A1W6THV3"/>
<name>A0A1W6THV3_VIBAL</name>
<protein>
    <submittedName>
        <fullName evidence="1">Uncharacterized protein</fullName>
    </submittedName>
</protein>
<gene>
    <name evidence="1" type="ORF">K05K4_37730</name>
</gene>
<reference evidence="1" key="1">
    <citation type="submission" date="2016-10" db="EMBL/GenBank/DDBJ databases">
        <title>The High Quality Genome of Vibrio alginolyticus K01M1.</title>
        <authorList>
            <person name="Wendling C."/>
            <person name="Chibani C.M."/>
            <person name="Hertel R."/>
            <person name="Sproer C."/>
            <person name="Bunk B."/>
            <person name="Overmann J."/>
            <person name="Roth O."/>
            <person name="Liesegang H."/>
        </authorList>
    </citation>
    <scope>NUCLEOTIDE SEQUENCE</scope>
    <source>
        <strain evidence="1">K05K4</strain>
    </source>
</reference>
<sequence>MTPSAANTAKEFLNFIPIPVRESFVTTIGIILLGARL</sequence>